<evidence type="ECO:0000313" key="2">
    <source>
        <dbReference type="Proteomes" id="UP000548476"/>
    </source>
</evidence>
<dbReference type="RefSeq" id="WP_184791174.1">
    <property type="nucleotide sequence ID" value="NZ_BONT01000009.1"/>
</dbReference>
<evidence type="ECO:0000313" key="1">
    <source>
        <dbReference type="EMBL" id="MBB6038376.1"/>
    </source>
</evidence>
<dbReference type="Proteomes" id="UP000548476">
    <property type="component" value="Unassembled WGS sequence"/>
</dbReference>
<sequence>MTTATFTNGTHVADLYAPDFHRQVTSGDRVFDLTATTLEGGRRYALEVTATDEEGAQVSHLTAVVAATALAQTRWMFGRLVDEIRNARKRMGIDDPPGRR</sequence>
<reference evidence="1 2" key="1">
    <citation type="submission" date="2020-08" db="EMBL/GenBank/DDBJ databases">
        <title>Genomic Encyclopedia of Type Strains, Phase IV (KMG-IV): sequencing the most valuable type-strain genomes for metagenomic binning, comparative biology and taxonomic classification.</title>
        <authorList>
            <person name="Goeker M."/>
        </authorList>
    </citation>
    <scope>NUCLEOTIDE SEQUENCE [LARGE SCALE GENOMIC DNA]</scope>
    <source>
        <strain evidence="1 2">YIM 65646</strain>
    </source>
</reference>
<name>A0A841FQM6_9ACTN</name>
<comment type="caution">
    <text evidence="1">The sequence shown here is derived from an EMBL/GenBank/DDBJ whole genome shotgun (WGS) entry which is preliminary data.</text>
</comment>
<accession>A0A841FQM6</accession>
<dbReference type="EMBL" id="JACHGT010000016">
    <property type="protein sequence ID" value="MBB6038376.1"/>
    <property type="molecule type" value="Genomic_DNA"/>
</dbReference>
<organism evidence="1 2">
    <name type="scientific">Phytomonospora endophytica</name>
    <dbReference type="NCBI Taxonomy" id="714109"/>
    <lineage>
        <taxon>Bacteria</taxon>
        <taxon>Bacillati</taxon>
        <taxon>Actinomycetota</taxon>
        <taxon>Actinomycetes</taxon>
        <taxon>Micromonosporales</taxon>
        <taxon>Micromonosporaceae</taxon>
        <taxon>Phytomonospora</taxon>
    </lineage>
</organism>
<gene>
    <name evidence="1" type="ORF">HNR73_006259</name>
</gene>
<proteinExistence type="predicted"/>
<protein>
    <submittedName>
        <fullName evidence="1">Uncharacterized protein</fullName>
    </submittedName>
</protein>
<dbReference type="AlphaFoldDB" id="A0A841FQM6"/>
<keyword evidence="2" id="KW-1185">Reference proteome</keyword>